<evidence type="ECO:0000256" key="4">
    <source>
        <dbReference type="ARBA" id="ARBA00022833"/>
    </source>
</evidence>
<feature type="compositionally biased region" description="Polar residues" evidence="6">
    <location>
        <begin position="386"/>
        <end position="403"/>
    </location>
</feature>
<evidence type="ECO:0000256" key="6">
    <source>
        <dbReference type="SAM" id="MobiDB-lite"/>
    </source>
</evidence>
<dbReference type="InterPro" id="IPR012337">
    <property type="entry name" value="RNaseH-like_sf"/>
</dbReference>
<feature type="compositionally biased region" description="Low complexity" evidence="6">
    <location>
        <begin position="370"/>
        <end position="385"/>
    </location>
</feature>
<keyword evidence="2" id="KW-0479">Metal-binding</keyword>
<evidence type="ECO:0000256" key="1">
    <source>
        <dbReference type="ARBA" id="ARBA00004123"/>
    </source>
</evidence>
<dbReference type="AlphaFoldDB" id="A0A4Y9YA11"/>
<dbReference type="PANTHER" id="PTHR46481:SF10">
    <property type="entry name" value="ZINC FINGER BED DOMAIN-CONTAINING PROTEIN 39"/>
    <property type="match status" value="1"/>
</dbReference>
<dbReference type="InterPro" id="IPR007021">
    <property type="entry name" value="DUF659"/>
</dbReference>
<organism evidence="8 9">
    <name type="scientific">Rhodofomes roseus</name>
    <dbReference type="NCBI Taxonomy" id="34475"/>
    <lineage>
        <taxon>Eukaryota</taxon>
        <taxon>Fungi</taxon>
        <taxon>Dikarya</taxon>
        <taxon>Basidiomycota</taxon>
        <taxon>Agaricomycotina</taxon>
        <taxon>Agaricomycetes</taxon>
        <taxon>Polyporales</taxon>
        <taxon>Rhodofomes</taxon>
    </lineage>
</organism>
<dbReference type="SUPFAM" id="SSF53098">
    <property type="entry name" value="Ribonuclease H-like"/>
    <property type="match status" value="1"/>
</dbReference>
<feature type="region of interest" description="Disordered" evidence="6">
    <location>
        <begin position="154"/>
        <end position="221"/>
    </location>
</feature>
<feature type="region of interest" description="Disordered" evidence="6">
    <location>
        <begin position="936"/>
        <end position="1020"/>
    </location>
</feature>
<accession>A0A4Y9YA11</accession>
<keyword evidence="3" id="KW-0863">Zinc-finger</keyword>
<feature type="region of interest" description="Disordered" evidence="6">
    <location>
        <begin position="1038"/>
        <end position="1071"/>
    </location>
</feature>
<evidence type="ECO:0000259" key="7">
    <source>
        <dbReference type="Pfam" id="PF04937"/>
    </source>
</evidence>
<dbReference type="EMBL" id="SEKV01000352">
    <property type="protein sequence ID" value="TFY58563.1"/>
    <property type="molecule type" value="Genomic_DNA"/>
</dbReference>
<dbReference type="Proteomes" id="UP000298390">
    <property type="component" value="Unassembled WGS sequence"/>
</dbReference>
<evidence type="ECO:0000256" key="5">
    <source>
        <dbReference type="ARBA" id="ARBA00023242"/>
    </source>
</evidence>
<feature type="compositionally biased region" description="Acidic residues" evidence="6">
    <location>
        <begin position="976"/>
        <end position="1013"/>
    </location>
</feature>
<evidence type="ECO:0000313" key="9">
    <source>
        <dbReference type="Proteomes" id="UP000298390"/>
    </source>
</evidence>
<comment type="subcellular location">
    <subcellularLocation>
        <location evidence="1">Nucleus</location>
    </subcellularLocation>
</comment>
<dbReference type="GO" id="GO:0008270">
    <property type="term" value="F:zinc ion binding"/>
    <property type="evidence" value="ECO:0007669"/>
    <property type="project" value="UniProtKB-KW"/>
</dbReference>
<dbReference type="Pfam" id="PF04937">
    <property type="entry name" value="DUF659"/>
    <property type="match status" value="1"/>
</dbReference>
<reference evidence="8 9" key="1">
    <citation type="submission" date="2019-01" db="EMBL/GenBank/DDBJ databases">
        <title>Genome sequencing of the rare red list fungi Fomitopsis rosea.</title>
        <authorList>
            <person name="Buettner E."/>
            <person name="Kellner H."/>
        </authorList>
    </citation>
    <scope>NUCLEOTIDE SEQUENCE [LARGE SCALE GENOMIC DNA]</scope>
    <source>
        <strain evidence="8 9">DSM 105464</strain>
    </source>
</reference>
<evidence type="ECO:0000256" key="3">
    <source>
        <dbReference type="ARBA" id="ARBA00022771"/>
    </source>
</evidence>
<proteinExistence type="predicted"/>
<keyword evidence="5" id="KW-0539">Nucleus</keyword>
<gene>
    <name evidence="8" type="ORF">EVJ58_g6337</name>
</gene>
<feature type="compositionally biased region" description="Low complexity" evidence="6">
    <location>
        <begin position="166"/>
        <end position="177"/>
    </location>
</feature>
<feature type="region of interest" description="Disordered" evidence="6">
    <location>
        <begin position="328"/>
        <end position="403"/>
    </location>
</feature>
<feature type="region of interest" description="Disordered" evidence="6">
    <location>
        <begin position="808"/>
        <end position="830"/>
    </location>
</feature>
<feature type="domain" description="DUF659" evidence="7">
    <location>
        <begin position="486"/>
        <end position="610"/>
    </location>
</feature>
<sequence length="1071" mass="117821">MSDLPVRVLSIAELNKALLVLSRLLKGLPATIPLSNDHYNFETYAPSEASLELCECEDGAVNRDLECTFCPQGRTNGIVLQERGPGLETVTKVLRMYTTKYPQNVVLQKWITDLSAAARAHGAAAPQAPAEVDHWVSGELYYEDLNALLEDAGASSEGALDVPETSEPASDSGSGSESEMEGVEATGPARPGSSAKPRKKRRASQSTSQPRRAKRPKKLKTSEIAAIANAKVIEEYEDIPRPVSSYRGGRPRLSLLDKVAVYTTLKDDPNKVPYWRCVGAVAGCDKRWKGKSDRQRILSHTANCNYVDRTLRQEVNAWLGAKSLGADLGVDDPGSNSETLLPKSTTPAPSAAPDVRSASIPAIFQPRPTSGTVASSASKSVSTGSQARASGSEATASTKPSRQPSVYAIARKGARDKDRDAIDFAIMRWFVVAGVPPSRANHRAWKDLWAIAKPGYEPASGSTLEDRHIPLEAARVKEASIQQLRELDDLTITYDGGTTKGQESVYTVHVSTSGPDRQTFLIEGDEASFESHDSEHIYKLLKGVVETIGPTRFRGISSDNTKNTKGARRLLCKDYPWLQILPDPCHRLSSLCKDICKHQHFKPIIKHVRKTVKFFKKSTFGKSHLRRRRQKLKIGRGVVSIGKTRFGTMWHSSESVRRCLPAIEGLCREKIVTIKGVNHLFMSGMANEQFKFQLAELTTILAPIAKSITCLESAQSTVSDVYVFWLAVMAELHDILTDPSSGMETSVKEHIRRCANQHFKEMIEASDEAGDVYLTGFIFDPRYRGADILRDLNPLAIAKIKIGPQSAAKDKTRNRLGSSGAESLEADGSELPKSLRRAGGHLMNMLKLEYMERKVSIAGLSEYDAFERLPDQVRRYIKTHSLFTMTPNSMNDERTGSAFTWLNTSLRNRMKVATLVRHVQLQQYFRTQYKTDKSPIRRPTVKFRDLNTLIHKKPSRGAGPRSATAGKRKEMASDGSADDEVSSDSESDGGEGGMDDSSDDELETDSETIDEVEMPSGELLAGRVANLTASSLRNLLSDTPIESAMPQPSKSTVSSQTVASRPQKAPDWVFR</sequence>
<evidence type="ECO:0000313" key="8">
    <source>
        <dbReference type="EMBL" id="TFY58563.1"/>
    </source>
</evidence>
<protein>
    <recommendedName>
        <fullName evidence="7">DUF659 domain-containing protein</fullName>
    </recommendedName>
</protein>
<feature type="compositionally biased region" description="Polar residues" evidence="6">
    <location>
        <begin position="1046"/>
        <end position="1060"/>
    </location>
</feature>
<keyword evidence="4" id="KW-0862">Zinc</keyword>
<dbReference type="InterPro" id="IPR052035">
    <property type="entry name" value="ZnF_BED_domain_contain"/>
</dbReference>
<dbReference type="GO" id="GO:0005634">
    <property type="term" value="C:nucleus"/>
    <property type="evidence" value="ECO:0007669"/>
    <property type="project" value="UniProtKB-SubCell"/>
</dbReference>
<evidence type="ECO:0000256" key="2">
    <source>
        <dbReference type="ARBA" id="ARBA00022723"/>
    </source>
</evidence>
<dbReference type="PANTHER" id="PTHR46481">
    <property type="entry name" value="ZINC FINGER BED DOMAIN-CONTAINING PROTEIN 4"/>
    <property type="match status" value="1"/>
</dbReference>
<feature type="compositionally biased region" description="Polar residues" evidence="6">
    <location>
        <begin position="334"/>
        <end position="343"/>
    </location>
</feature>
<feature type="compositionally biased region" description="Low complexity" evidence="6">
    <location>
        <begin position="344"/>
        <end position="353"/>
    </location>
</feature>
<comment type="caution">
    <text evidence="8">The sequence shown here is derived from an EMBL/GenBank/DDBJ whole genome shotgun (WGS) entry which is preliminary data.</text>
</comment>
<name>A0A4Y9YA11_9APHY</name>